<sequence>MNRSKLYRSVAVVVAAPALLSGCASMGDTSKTMIGCVGGTLLGSAIGYLKTGDARGILVGGVAGGMIGCGIGSYLDHREEKLKKLAEESALKPEFERIVMNDKTGTGFSKDASDDVIASQVSLAGVQPLFASGKAVIADRNKLKSLQYFLKGYVEDLAPGSKIYVVGHTDSSGSAAYNQQLSEKRARFIADQLVAVGADPDSLLYEGVGESQPIASNETELGKARNRRFELIDVFVSEKDKAKKLNEVSDQKVLQVASAKKSRIENVTNNLPTAQTTKTTKQSKPVTQLPEPKVALSRRSTDSLELGGVPLASFDADYVTAALGEAEQDYGFSIFSQAIADDAPLLGSCAYTTPVAQSSLKAYSGRTIAATEVKVADSPKNLYGTTWFGMADKTGVTLGPVGMREDTLAPTYTPILSFYKNYDGSALKPDYEYPVNVETYRGDNTVLVRMYAKDDNALMKCTDVVYSLDGATATKANAVIYQQDRDLMVKAFKLKLVQG</sequence>
<dbReference type="InterPro" id="IPR006665">
    <property type="entry name" value="OmpA-like"/>
</dbReference>
<dbReference type="CDD" id="cd07185">
    <property type="entry name" value="OmpA_C-like"/>
    <property type="match status" value="1"/>
</dbReference>
<dbReference type="Pfam" id="PF00691">
    <property type="entry name" value="OmpA"/>
    <property type="match status" value="1"/>
</dbReference>
<evidence type="ECO:0000256" key="4">
    <source>
        <dbReference type="PROSITE-ProRule" id="PRU00473"/>
    </source>
</evidence>
<evidence type="ECO:0000313" key="8">
    <source>
        <dbReference type="EMBL" id="CUB04221.1"/>
    </source>
</evidence>
<comment type="subcellular location">
    <subcellularLocation>
        <location evidence="1">Cell outer membrane</location>
    </subcellularLocation>
</comment>
<dbReference type="RefSeq" id="WP_055463174.1">
    <property type="nucleotide sequence ID" value="NZ_CYHG01000006.1"/>
</dbReference>
<dbReference type="AlphaFoldDB" id="A0A0K6IMA7"/>
<evidence type="ECO:0000313" key="9">
    <source>
        <dbReference type="Proteomes" id="UP000182769"/>
    </source>
</evidence>
<evidence type="ECO:0000259" key="7">
    <source>
        <dbReference type="PROSITE" id="PS51123"/>
    </source>
</evidence>
<proteinExistence type="predicted"/>
<name>A0A0K6IMA7_9GAMM</name>
<dbReference type="PROSITE" id="PS51123">
    <property type="entry name" value="OMPA_2"/>
    <property type="match status" value="1"/>
</dbReference>
<dbReference type="STRING" id="1137284.GCA_001418205_02085"/>
<feature type="compositionally biased region" description="Low complexity" evidence="5">
    <location>
        <begin position="273"/>
        <end position="288"/>
    </location>
</feature>
<dbReference type="InterPro" id="IPR050330">
    <property type="entry name" value="Bact_OuterMem_StrucFunc"/>
</dbReference>
<feature type="region of interest" description="Disordered" evidence="5">
    <location>
        <begin position="270"/>
        <end position="300"/>
    </location>
</feature>
<dbReference type="SUPFAM" id="SSF103088">
    <property type="entry name" value="OmpA-like"/>
    <property type="match status" value="1"/>
</dbReference>
<dbReference type="EMBL" id="CYHG01000006">
    <property type="protein sequence ID" value="CUB04221.1"/>
    <property type="molecule type" value="Genomic_DNA"/>
</dbReference>
<dbReference type="PROSITE" id="PS51257">
    <property type="entry name" value="PROKAR_LIPOPROTEIN"/>
    <property type="match status" value="1"/>
</dbReference>
<gene>
    <name evidence="8" type="ORF">Ga0061065_10639</name>
</gene>
<evidence type="ECO:0000256" key="2">
    <source>
        <dbReference type="ARBA" id="ARBA00023136"/>
    </source>
</evidence>
<feature type="signal peptide" evidence="6">
    <location>
        <begin position="1"/>
        <end position="26"/>
    </location>
</feature>
<dbReference type="InterPro" id="IPR036737">
    <property type="entry name" value="OmpA-like_sf"/>
</dbReference>
<protein>
    <submittedName>
        <fullName evidence="8">Outer membrane protein OmpA and related peptidoglycan-associated (Lipo)proteins</fullName>
    </submittedName>
</protein>
<keyword evidence="3" id="KW-0998">Cell outer membrane</keyword>
<keyword evidence="2 4" id="KW-0472">Membrane</keyword>
<accession>A0A0K6IMA7</accession>
<feature type="domain" description="OmpA-like" evidence="7">
    <location>
        <begin position="117"/>
        <end position="237"/>
    </location>
</feature>
<dbReference type="Proteomes" id="UP000182769">
    <property type="component" value="Unassembled WGS sequence"/>
</dbReference>
<reference evidence="9" key="1">
    <citation type="submission" date="2015-08" db="EMBL/GenBank/DDBJ databases">
        <authorList>
            <person name="Varghese N."/>
        </authorList>
    </citation>
    <scope>NUCLEOTIDE SEQUENCE [LARGE SCALE GENOMIC DNA]</scope>
    <source>
        <strain evidence="9">JCM 18476</strain>
    </source>
</reference>
<evidence type="ECO:0000256" key="6">
    <source>
        <dbReference type="SAM" id="SignalP"/>
    </source>
</evidence>
<dbReference type="PRINTS" id="PR01021">
    <property type="entry name" value="OMPADOMAIN"/>
</dbReference>
<dbReference type="InterPro" id="IPR006664">
    <property type="entry name" value="OMP_bac"/>
</dbReference>
<dbReference type="PANTHER" id="PTHR30329">
    <property type="entry name" value="STATOR ELEMENT OF FLAGELLAR MOTOR COMPLEX"/>
    <property type="match status" value="1"/>
</dbReference>
<evidence type="ECO:0000256" key="1">
    <source>
        <dbReference type="ARBA" id="ARBA00004442"/>
    </source>
</evidence>
<evidence type="ECO:0000256" key="3">
    <source>
        <dbReference type="ARBA" id="ARBA00023237"/>
    </source>
</evidence>
<dbReference type="Gene3D" id="3.30.1330.60">
    <property type="entry name" value="OmpA-like domain"/>
    <property type="match status" value="1"/>
</dbReference>
<keyword evidence="9" id="KW-1185">Reference proteome</keyword>
<feature type="chain" id="PRO_5005505705" evidence="6">
    <location>
        <begin position="27"/>
        <end position="499"/>
    </location>
</feature>
<organism evidence="8 9">
    <name type="scientific">Marinomonas fungiae</name>
    <dbReference type="NCBI Taxonomy" id="1137284"/>
    <lineage>
        <taxon>Bacteria</taxon>
        <taxon>Pseudomonadati</taxon>
        <taxon>Pseudomonadota</taxon>
        <taxon>Gammaproteobacteria</taxon>
        <taxon>Oceanospirillales</taxon>
        <taxon>Oceanospirillaceae</taxon>
        <taxon>Marinomonas</taxon>
    </lineage>
</organism>
<evidence type="ECO:0000256" key="5">
    <source>
        <dbReference type="SAM" id="MobiDB-lite"/>
    </source>
</evidence>
<keyword evidence="6" id="KW-0732">Signal</keyword>
<dbReference type="PANTHER" id="PTHR30329:SF21">
    <property type="entry name" value="LIPOPROTEIN YIAD-RELATED"/>
    <property type="match status" value="1"/>
</dbReference>
<dbReference type="GO" id="GO:0009279">
    <property type="term" value="C:cell outer membrane"/>
    <property type="evidence" value="ECO:0007669"/>
    <property type="project" value="UniProtKB-SubCell"/>
</dbReference>